<feature type="transmembrane region" description="Helical" evidence="1">
    <location>
        <begin position="200"/>
        <end position="220"/>
    </location>
</feature>
<keyword evidence="3" id="KW-0378">Hydrolase</keyword>
<dbReference type="GO" id="GO:0006508">
    <property type="term" value="P:proteolysis"/>
    <property type="evidence" value="ECO:0007669"/>
    <property type="project" value="UniProtKB-KW"/>
</dbReference>
<dbReference type="InterPro" id="IPR003675">
    <property type="entry name" value="Rce1/LyrA-like_dom"/>
</dbReference>
<feature type="transmembrane region" description="Helical" evidence="1">
    <location>
        <begin position="147"/>
        <end position="169"/>
    </location>
</feature>
<gene>
    <name evidence="3" type="ORF">FHS56_000018</name>
</gene>
<feature type="transmembrane region" description="Helical" evidence="1">
    <location>
        <begin position="6"/>
        <end position="28"/>
    </location>
</feature>
<feature type="transmembrane region" description="Helical" evidence="1">
    <location>
        <begin position="84"/>
        <end position="102"/>
    </location>
</feature>
<name>A0A846MM73_9BACT</name>
<feature type="domain" description="CAAX prenyl protease 2/Lysostaphin resistance protein A-like" evidence="2">
    <location>
        <begin position="129"/>
        <end position="209"/>
    </location>
</feature>
<dbReference type="GO" id="GO:0080120">
    <property type="term" value="P:CAAX-box protein maturation"/>
    <property type="evidence" value="ECO:0007669"/>
    <property type="project" value="UniProtKB-ARBA"/>
</dbReference>
<evidence type="ECO:0000313" key="4">
    <source>
        <dbReference type="Proteomes" id="UP000537126"/>
    </source>
</evidence>
<keyword evidence="1" id="KW-1133">Transmembrane helix</keyword>
<reference evidence="3 4" key="1">
    <citation type="submission" date="2020-03" db="EMBL/GenBank/DDBJ databases">
        <title>Genomic Encyclopedia of Type Strains, Phase IV (KMG-IV): sequencing the most valuable type-strain genomes for metagenomic binning, comparative biology and taxonomic classification.</title>
        <authorList>
            <person name="Goeker M."/>
        </authorList>
    </citation>
    <scope>NUCLEOTIDE SEQUENCE [LARGE SCALE GENOMIC DNA]</scope>
    <source>
        <strain evidence="3 4">DSM 5718</strain>
    </source>
</reference>
<comment type="caution">
    <text evidence="3">The sequence shown here is derived from an EMBL/GenBank/DDBJ whole genome shotgun (WGS) entry which is preliminary data.</text>
</comment>
<feature type="transmembrane region" description="Helical" evidence="1">
    <location>
        <begin position="123"/>
        <end position="141"/>
    </location>
</feature>
<protein>
    <submittedName>
        <fullName evidence="3">Membrane protease YdiL (CAAX protease family)</fullName>
    </submittedName>
</protein>
<feature type="transmembrane region" description="Helical" evidence="1">
    <location>
        <begin position="40"/>
        <end position="64"/>
    </location>
</feature>
<dbReference type="RefSeq" id="WP_166917859.1">
    <property type="nucleotide sequence ID" value="NZ_JAASRN010000001.1"/>
</dbReference>
<keyword evidence="3" id="KW-0645">Protease</keyword>
<proteinExistence type="predicted"/>
<dbReference type="GO" id="GO:0004175">
    <property type="term" value="F:endopeptidase activity"/>
    <property type="evidence" value="ECO:0007669"/>
    <property type="project" value="UniProtKB-ARBA"/>
</dbReference>
<organism evidence="3 4">
    <name type="scientific">Thermonema lapsum</name>
    <dbReference type="NCBI Taxonomy" id="28195"/>
    <lineage>
        <taxon>Bacteria</taxon>
        <taxon>Pseudomonadati</taxon>
        <taxon>Bacteroidota</taxon>
        <taxon>Cytophagia</taxon>
        <taxon>Cytophagales</taxon>
        <taxon>Thermonemataceae</taxon>
        <taxon>Thermonema</taxon>
    </lineage>
</organism>
<dbReference type="Proteomes" id="UP000537126">
    <property type="component" value="Unassembled WGS sequence"/>
</dbReference>
<evidence type="ECO:0000256" key="1">
    <source>
        <dbReference type="SAM" id="Phobius"/>
    </source>
</evidence>
<keyword evidence="4" id="KW-1185">Reference proteome</keyword>
<sequence>MPVFDYAVAALTLGFIAYFFLSFSPSVIERWQAKGERAHAYYLVLYQRYVGVLCLGLLPAVGLLLLNHAPWTYGFRSSITLYDLQWIGGLTLLILPVNYFNARKPDNLAMYPQIRLKEWTTSVVLHNILSWAAYLLAYEWLFRGLFLMSAAAILPASTAVLLTTALYAIAHIPKGIKETIGAIPLGLLLGYLTLRTQNLWIAWGVHVVLALSNSFLSLYYHPDMRLKR</sequence>
<dbReference type="AlphaFoldDB" id="A0A846MM73"/>
<evidence type="ECO:0000259" key="2">
    <source>
        <dbReference type="Pfam" id="PF02517"/>
    </source>
</evidence>
<dbReference type="EMBL" id="JAASRN010000001">
    <property type="protein sequence ID" value="NIK72532.1"/>
    <property type="molecule type" value="Genomic_DNA"/>
</dbReference>
<accession>A0A846MM73</accession>
<feature type="transmembrane region" description="Helical" evidence="1">
    <location>
        <begin position="176"/>
        <end position="194"/>
    </location>
</feature>
<keyword evidence="1" id="KW-0472">Membrane</keyword>
<keyword evidence="1" id="KW-0812">Transmembrane</keyword>
<evidence type="ECO:0000313" key="3">
    <source>
        <dbReference type="EMBL" id="NIK72532.1"/>
    </source>
</evidence>
<dbReference type="Pfam" id="PF02517">
    <property type="entry name" value="Rce1-like"/>
    <property type="match status" value="1"/>
</dbReference>